<evidence type="ECO:0000313" key="2">
    <source>
        <dbReference type="EMBL" id="KAL3536693.1"/>
    </source>
</evidence>
<dbReference type="PANTHER" id="PTHR34371:SF2">
    <property type="entry name" value="DUF688 FAMILY PROTEIN"/>
    <property type="match status" value="1"/>
</dbReference>
<evidence type="ECO:0000313" key="3">
    <source>
        <dbReference type="Proteomes" id="UP001630127"/>
    </source>
</evidence>
<gene>
    <name evidence="2" type="ORF">ACH5RR_000059</name>
</gene>
<protein>
    <submittedName>
        <fullName evidence="2">Uncharacterized protein</fullName>
    </submittedName>
</protein>
<dbReference type="PANTHER" id="PTHR34371">
    <property type="entry name" value="OS01G0551000 PROTEIN"/>
    <property type="match status" value="1"/>
</dbReference>
<name>A0ABD3AZP3_9GENT</name>
<feature type="compositionally biased region" description="Low complexity" evidence="1">
    <location>
        <begin position="183"/>
        <end position="192"/>
    </location>
</feature>
<feature type="region of interest" description="Disordered" evidence="1">
    <location>
        <begin position="165"/>
        <end position="199"/>
    </location>
</feature>
<feature type="region of interest" description="Disordered" evidence="1">
    <location>
        <begin position="46"/>
        <end position="70"/>
    </location>
</feature>
<dbReference type="AlphaFoldDB" id="A0ABD3AZP3"/>
<dbReference type="Proteomes" id="UP001630127">
    <property type="component" value="Unassembled WGS sequence"/>
</dbReference>
<reference evidence="2 3" key="1">
    <citation type="submission" date="2024-11" db="EMBL/GenBank/DDBJ databases">
        <title>A near-complete genome assembly of Cinchona calisaya.</title>
        <authorList>
            <person name="Lian D.C."/>
            <person name="Zhao X.W."/>
            <person name="Wei L."/>
        </authorList>
    </citation>
    <scope>NUCLEOTIDE SEQUENCE [LARGE SCALE GENOMIC DNA]</scope>
    <source>
        <tissue evidence="2">Nenye</tissue>
    </source>
</reference>
<evidence type="ECO:0000256" key="1">
    <source>
        <dbReference type="SAM" id="MobiDB-lite"/>
    </source>
</evidence>
<proteinExistence type="predicted"/>
<sequence length="251" mass="27553">MEPDEASNSTPKLPLFTMATMQSPEHSGMLTPPLYSTSASVPFRWEEEPGKPRPCTTLIPFSTTESSGPKCLDLPPSRLFSAEPMIKIARTPSPTTVLEGPYNVLGSRPKFTSSSFRFFTRDDRRQGSFDSSSSRSLEKGQLISSMVLGKKQLHKRSGLLFGSWRQKTPKLGSGKRDVGGSNGSSVGSNESSIESDESSISGVNKIGRIRRNGSFSSLSQARSHFWAAMYEGFKKVVVPWRSRKSKKGHVV</sequence>
<dbReference type="EMBL" id="JBJUIK010000001">
    <property type="protein sequence ID" value="KAL3536693.1"/>
    <property type="molecule type" value="Genomic_DNA"/>
</dbReference>
<keyword evidence="3" id="KW-1185">Reference proteome</keyword>
<organism evidence="2 3">
    <name type="scientific">Cinchona calisaya</name>
    <dbReference type="NCBI Taxonomy" id="153742"/>
    <lineage>
        <taxon>Eukaryota</taxon>
        <taxon>Viridiplantae</taxon>
        <taxon>Streptophyta</taxon>
        <taxon>Embryophyta</taxon>
        <taxon>Tracheophyta</taxon>
        <taxon>Spermatophyta</taxon>
        <taxon>Magnoliopsida</taxon>
        <taxon>eudicotyledons</taxon>
        <taxon>Gunneridae</taxon>
        <taxon>Pentapetalae</taxon>
        <taxon>asterids</taxon>
        <taxon>lamiids</taxon>
        <taxon>Gentianales</taxon>
        <taxon>Rubiaceae</taxon>
        <taxon>Cinchonoideae</taxon>
        <taxon>Cinchoneae</taxon>
        <taxon>Cinchona</taxon>
    </lineage>
</organism>
<comment type="caution">
    <text evidence="2">The sequence shown here is derived from an EMBL/GenBank/DDBJ whole genome shotgun (WGS) entry which is preliminary data.</text>
</comment>
<accession>A0ABD3AZP3</accession>